<evidence type="ECO:0000313" key="1">
    <source>
        <dbReference type="EMBL" id="MBC8177001.1"/>
    </source>
</evidence>
<accession>A0A8J6MZL6</accession>
<dbReference type="InterPro" id="IPR037171">
    <property type="entry name" value="NagB/RpiA_transferase-like"/>
</dbReference>
<dbReference type="SUPFAM" id="SSF100950">
    <property type="entry name" value="NagB/RpiA/CoA transferase-like"/>
    <property type="match status" value="1"/>
</dbReference>
<gene>
    <name evidence="1" type="ORF">H8E19_06305</name>
</gene>
<protein>
    <submittedName>
        <fullName evidence="1">Uncharacterized protein</fullName>
    </submittedName>
</protein>
<dbReference type="EMBL" id="JACNJD010000179">
    <property type="protein sequence ID" value="MBC8177001.1"/>
    <property type="molecule type" value="Genomic_DNA"/>
</dbReference>
<evidence type="ECO:0000313" key="2">
    <source>
        <dbReference type="Proteomes" id="UP000650524"/>
    </source>
</evidence>
<sequence length="113" mass="12668">MPITDKKEWKSRLITPDKALSKIKPGMSIFLGTGVAEPRTLIKSLMASDAGNEPLPSLTLPIPMIGQTWLALPKKKISYSQIRSTFQNQATSTWRNWPANIYLKRVQQFVSAP</sequence>
<dbReference type="Proteomes" id="UP000650524">
    <property type="component" value="Unassembled WGS sequence"/>
</dbReference>
<reference evidence="1 2" key="1">
    <citation type="submission" date="2020-08" db="EMBL/GenBank/DDBJ databases">
        <title>Bridging the membrane lipid divide: bacteria of the FCB group superphylum have the potential to synthesize archaeal ether lipids.</title>
        <authorList>
            <person name="Villanueva L."/>
            <person name="Von Meijenfeldt F.A.B."/>
            <person name="Westbye A.B."/>
            <person name="Yadav S."/>
            <person name="Hopmans E.C."/>
            <person name="Dutilh B.E."/>
            <person name="Sinninghe Damste J.S."/>
        </authorList>
    </citation>
    <scope>NUCLEOTIDE SEQUENCE [LARGE SCALE GENOMIC DNA]</scope>
    <source>
        <strain evidence="1">NIOZ-UU27</strain>
    </source>
</reference>
<organism evidence="1 2">
    <name type="scientific">Candidatus Desulfacyla euxinica</name>
    <dbReference type="NCBI Taxonomy" id="2841693"/>
    <lineage>
        <taxon>Bacteria</taxon>
        <taxon>Deltaproteobacteria</taxon>
        <taxon>Candidatus Desulfacyla</taxon>
    </lineage>
</organism>
<name>A0A8J6MZL6_9DELT</name>
<dbReference type="Gene3D" id="3.40.1080.10">
    <property type="entry name" value="Glutaconate Coenzyme A-transferase"/>
    <property type="match status" value="1"/>
</dbReference>
<proteinExistence type="predicted"/>
<comment type="caution">
    <text evidence="1">The sequence shown here is derived from an EMBL/GenBank/DDBJ whole genome shotgun (WGS) entry which is preliminary data.</text>
</comment>
<dbReference type="AlphaFoldDB" id="A0A8J6MZL6"/>